<dbReference type="Pfam" id="PF20160">
    <property type="entry name" value="C-JID"/>
    <property type="match status" value="1"/>
</dbReference>
<dbReference type="Proteomes" id="UP001428341">
    <property type="component" value="Unassembled WGS sequence"/>
</dbReference>
<dbReference type="InterPro" id="IPR001611">
    <property type="entry name" value="Leu-rich_rpt"/>
</dbReference>
<keyword evidence="5" id="KW-1185">Reference proteome</keyword>
<dbReference type="InterPro" id="IPR045344">
    <property type="entry name" value="C-JID"/>
</dbReference>
<evidence type="ECO:0000313" key="5">
    <source>
        <dbReference type="Proteomes" id="UP001428341"/>
    </source>
</evidence>
<evidence type="ECO:0000256" key="1">
    <source>
        <dbReference type="ARBA" id="ARBA00022614"/>
    </source>
</evidence>
<dbReference type="AlphaFoldDB" id="A0AAP0QLR0"/>
<feature type="domain" description="C-JID" evidence="3">
    <location>
        <begin position="316"/>
        <end position="387"/>
    </location>
</feature>
<dbReference type="InterPro" id="IPR032675">
    <property type="entry name" value="LRR_dom_sf"/>
</dbReference>
<evidence type="ECO:0000256" key="2">
    <source>
        <dbReference type="ARBA" id="ARBA00022737"/>
    </source>
</evidence>
<proteinExistence type="predicted"/>
<sequence>MVGQLCSITITPARYATRHPQLHHHHVTRTTAPPPLYRLISSVHNTVSLPPCLFFIVLIIKLKRFLEIPSCNIDGGIGIERLASCKLVLEKCLSLQSLPSSLCMFKSLTSLEIIDCQNFKILPYELGNLKALETLIVDGTLIREVPESLGQLSSLKILVLTNNGLKRLPESLNQLSSLKRLVLSDNPLKILPKILNQLSSQEYLELSDNHLERLKKILSEQQISLEYLLRSGTSIEGIPEYLRSLPSKLTSLNLSVDLRNCLQLDPNELIEIFKDDFASSLKTPQLLHQLAAGYGCSEWMKQSFDGNIGIAKSMYFPGNEIPKWFRYQSMGSYVTLKTPPADFFNNKILVGFAFCIVVAFPASEYFEHQIPRTSRPSVFGNYDVYCDWKHKSQYTIWELLLSVHVLVEVVSGASNATPSLEDILCLRERSFLNVLQNLFAFTGMEIQCQEEEVKTRSSKKENEAERASDIGWGIHAGHDGILISLSINSY</sequence>
<gene>
    <name evidence="4" type="ORF">WN944_015392</name>
</gene>
<dbReference type="SMART" id="SM00369">
    <property type="entry name" value="LRR_TYP"/>
    <property type="match status" value="4"/>
</dbReference>
<organism evidence="4 5">
    <name type="scientific">Citrus x changshan-huyou</name>
    <dbReference type="NCBI Taxonomy" id="2935761"/>
    <lineage>
        <taxon>Eukaryota</taxon>
        <taxon>Viridiplantae</taxon>
        <taxon>Streptophyta</taxon>
        <taxon>Embryophyta</taxon>
        <taxon>Tracheophyta</taxon>
        <taxon>Spermatophyta</taxon>
        <taxon>Magnoliopsida</taxon>
        <taxon>eudicotyledons</taxon>
        <taxon>Gunneridae</taxon>
        <taxon>Pentapetalae</taxon>
        <taxon>rosids</taxon>
        <taxon>malvids</taxon>
        <taxon>Sapindales</taxon>
        <taxon>Rutaceae</taxon>
        <taxon>Aurantioideae</taxon>
        <taxon>Citrus</taxon>
    </lineage>
</organism>
<dbReference type="EMBL" id="JBCGBO010000005">
    <property type="protein sequence ID" value="KAK9200196.1"/>
    <property type="molecule type" value="Genomic_DNA"/>
</dbReference>
<name>A0AAP0QLR0_9ROSI</name>
<accession>A0AAP0QLR0</accession>
<keyword evidence="2" id="KW-0677">Repeat</keyword>
<evidence type="ECO:0000313" key="4">
    <source>
        <dbReference type="EMBL" id="KAK9200196.1"/>
    </source>
</evidence>
<dbReference type="Pfam" id="PF13855">
    <property type="entry name" value="LRR_8"/>
    <property type="match status" value="1"/>
</dbReference>
<dbReference type="PANTHER" id="PTHR48051">
    <property type="match status" value="1"/>
</dbReference>
<dbReference type="Gene3D" id="3.80.10.10">
    <property type="entry name" value="Ribonuclease Inhibitor"/>
    <property type="match status" value="1"/>
</dbReference>
<evidence type="ECO:0000259" key="3">
    <source>
        <dbReference type="Pfam" id="PF20160"/>
    </source>
</evidence>
<dbReference type="InterPro" id="IPR050216">
    <property type="entry name" value="LRR_domain-containing"/>
</dbReference>
<comment type="caution">
    <text evidence="4">The sequence shown here is derived from an EMBL/GenBank/DDBJ whole genome shotgun (WGS) entry which is preliminary data.</text>
</comment>
<protein>
    <recommendedName>
        <fullName evidence="3">C-JID domain-containing protein</fullName>
    </recommendedName>
</protein>
<keyword evidence="1" id="KW-0433">Leucine-rich repeat</keyword>
<dbReference type="GO" id="GO:0005737">
    <property type="term" value="C:cytoplasm"/>
    <property type="evidence" value="ECO:0007669"/>
    <property type="project" value="TreeGrafter"/>
</dbReference>
<dbReference type="SUPFAM" id="SSF52058">
    <property type="entry name" value="L domain-like"/>
    <property type="match status" value="1"/>
</dbReference>
<dbReference type="InterPro" id="IPR003591">
    <property type="entry name" value="Leu-rich_rpt_typical-subtyp"/>
</dbReference>
<dbReference type="PANTHER" id="PTHR48051:SF1">
    <property type="entry name" value="RAS SUPPRESSOR PROTEIN 1"/>
    <property type="match status" value="1"/>
</dbReference>
<reference evidence="4 5" key="1">
    <citation type="submission" date="2024-05" db="EMBL/GenBank/DDBJ databases">
        <title>Haplotype-resolved chromosome-level genome assembly of Huyou (Citrus changshanensis).</title>
        <authorList>
            <person name="Miao C."/>
            <person name="Chen W."/>
            <person name="Wu Y."/>
            <person name="Wang L."/>
            <person name="Zhao S."/>
            <person name="Grierson D."/>
            <person name="Xu C."/>
            <person name="Chen K."/>
        </authorList>
    </citation>
    <scope>NUCLEOTIDE SEQUENCE [LARGE SCALE GENOMIC DNA]</scope>
    <source>
        <strain evidence="4">01-14</strain>
        <tissue evidence="4">Leaf</tissue>
    </source>
</reference>